<protein>
    <submittedName>
        <fullName evidence="1">Uncharacterized protein</fullName>
    </submittedName>
</protein>
<sequence length="69" mass="8422">MRNEADTFEKMRDMDVSFPDRNKNQQKVCGSWKPRSMFFMLWEYTREIRDNYPVNILVMSTGFLYAKKE</sequence>
<keyword evidence="2" id="KW-1185">Reference proteome</keyword>
<dbReference type="Proteomes" id="UP000326912">
    <property type="component" value="Unassembled WGS sequence"/>
</dbReference>
<dbReference type="EMBL" id="BKZW01000002">
    <property type="protein sequence ID" value="GER90746.1"/>
    <property type="molecule type" value="Genomic_DNA"/>
</dbReference>
<accession>A0A5J4KZT7</accession>
<dbReference type="AlphaFoldDB" id="A0A5J4KZT7"/>
<comment type="caution">
    <text evidence="1">The sequence shown here is derived from an EMBL/GenBank/DDBJ whole genome shotgun (WGS) entry which is preliminary data.</text>
</comment>
<proteinExistence type="predicted"/>
<name>A0A5J4KZT7_9CHLR</name>
<evidence type="ECO:0000313" key="2">
    <source>
        <dbReference type="Proteomes" id="UP000326912"/>
    </source>
</evidence>
<reference evidence="1 2" key="1">
    <citation type="submission" date="2019-10" db="EMBL/GenBank/DDBJ databases">
        <title>Dictyobacter vulcani sp. nov., within the class Ktedonobacteria, isolated from soil of volcanic Mt. Zao.</title>
        <authorList>
            <person name="Zheng Y."/>
            <person name="Wang C.M."/>
            <person name="Sakai Y."/>
            <person name="Abe K."/>
            <person name="Yokota A."/>
            <person name="Yabe S."/>
        </authorList>
    </citation>
    <scope>NUCLEOTIDE SEQUENCE [LARGE SCALE GENOMIC DNA]</scope>
    <source>
        <strain evidence="1 2">W12</strain>
    </source>
</reference>
<organism evidence="1 2">
    <name type="scientific">Dictyobacter vulcani</name>
    <dbReference type="NCBI Taxonomy" id="2607529"/>
    <lineage>
        <taxon>Bacteria</taxon>
        <taxon>Bacillati</taxon>
        <taxon>Chloroflexota</taxon>
        <taxon>Ktedonobacteria</taxon>
        <taxon>Ktedonobacterales</taxon>
        <taxon>Dictyobacteraceae</taxon>
        <taxon>Dictyobacter</taxon>
    </lineage>
</organism>
<evidence type="ECO:0000313" key="1">
    <source>
        <dbReference type="EMBL" id="GER90746.1"/>
    </source>
</evidence>
<gene>
    <name evidence="1" type="ORF">KDW_49080</name>
</gene>